<feature type="transmembrane region" description="Helical" evidence="6">
    <location>
        <begin position="290"/>
        <end position="308"/>
    </location>
</feature>
<feature type="transmembrane region" description="Helical" evidence="6">
    <location>
        <begin position="382"/>
        <end position="407"/>
    </location>
</feature>
<reference evidence="8 9" key="1">
    <citation type="submission" date="2016-11" db="EMBL/GenBank/DDBJ databases">
        <authorList>
            <person name="Jaros S."/>
            <person name="Januszkiewicz K."/>
            <person name="Wedrychowicz H."/>
        </authorList>
    </citation>
    <scope>NUCLEOTIDE SEQUENCE [LARGE SCALE GENOMIC DNA]</scope>
    <source>
        <strain evidence="8 9">GAS86</strain>
    </source>
</reference>
<dbReference type="InterPro" id="IPR020846">
    <property type="entry name" value="MFS_dom"/>
</dbReference>
<evidence type="ECO:0000313" key="9">
    <source>
        <dbReference type="Proteomes" id="UP000184693"/>
    </source>
</evidence>
<name>A0A1N6K4D3_9BURK</name>
<dbReference type="GO" id="GO:0022857">
    <property type="term" value="F:transmembrane transporter activity"/>
    <property type="evidence" value="ECO:0007669"/>
    <property type="project" value="InterPro"/>
</dbReference>
<dbReference type="RefSeq" id="WP_217272839.1">
    <property type="nucleotide sequence ID" value="NZ_FSRM01000002.1"/>
</dbReference>
<dbReference type="InterPro" id="IPR036259">
    <property type="entry name" value="MFS_trans_sf"/>
</dbReference>
<evidence type="ECO:0000256" key="6">
    <source>
        <dbReference type="SAM" id="Phobius"/>
    </source>
</evidence>
<keyword evidence="2" id="KW-0813">Transport</keyword>
<keyword evidence="4 6" id="KW-1133">Transmembrane helix</keyword>
<dbReference type="Gene3D" id="1.20.1250.20">
    <property type="entry name" value="MFS general substrate transporter like domains"/>
    <property type="match status" value="2"/>
</dbReference>
<dbReference type="Pfam" id="PF07690">
    <property type="entry name" value="MFS_1"/>
    <property type="match status" value="1"/>
</dbReference>
<sequence length="420" mass="44712">MQQAAMRQATGSRWWRIGGALLTGLFVAYLDRTNLSVALPSVAQDLGFSGARFPLMSSWVLTIFLIGYALANVVGGVATRKLEPKTVVMASFAIWSTATLFAGFANGVAVMLICRLILGIAEGVYWPQMSRFVRDWFAPDELSKANSIIQYYGQYLALATGFLLLTPIYDAFGWRTLFFLTGAIGLVLIVPMYAKCLRPRSEAPFAEPENVAAVVPLTFNAVGGWAFVLLVISYITQGMLFWGITLWVPMAVKSIGFSGVAQALASSVPFVAAILFAIPMSMISDRTNKRVLIAGLGLMIPGAMLLLLPELHSGYAKLGLITLALGLYASSYTPNIWSILQLTARPSAIGSASGIMNGVGAGGGGTIAGFMVGLLYRASGSYMLGFTVLGGIVIFGGIALLASGWIVTHRKPGSSVSLQY</sequence>
<evidence type="ECO:0000256" key="1">
    <source>
        <dbReference type="ARBA" id="ARBA00004141"/>
    </source>
</evidence>
<feature type="transmembrane region" description="Helical" evidence="6">
    <location>
        <begin position="54"/>
        <end position="74"/>
    </location>
</feature>
<proteinExistence type="predicted"/>
<dbReference type="Proteomes" id="UP000184693">
    <property type="component" value="Unassembled WGS sequence"/>
</dbReference>
<feature type="transmembrane region" description="Helical" evidence="6">
    <location>
        <begin position="86"/>
        <end position="104"/>
    </location>
</feature>
<evidence type="ECO:0000256" key="5">
    <source>
        <dbReference type="ARBA" id="ARBA00023136"/>
    </source>
</evidence>
<keyword evidence="3 6" id="KW-0812">Transmembrane</keyword>
<organism evidence="8 9">
    <name type="scientific">Paraburkholderia phenazinium</name>
    <dbReference type="NCBI Taxonomy" id="60549"/>
    <lineage>
        <taxon>Bacteria</taxon>
        <taxon>Pseudomonadati</taxon>
        <taxon>Pseudomonadota</taxon>
        <taxon>Betaproteobacteria</taxon>
        <taxon>Burkholderiales</taxon>
        <taxon>Burkholderiaceae</taxon>
        <taxon>Paraburkholderia</taxon>
    </lineage>
</organism>
<feature type="transmembrane region" description="Helical" evidence="6">
    <location>
        <begin position="172"/>
        <end position="190"/>
    </location>
</feature>
<comment type="subcellular location">
    <subcellularLocation>
        <location evidence="1">Membrane</location>
        <topology evidence="1">Multi-pass membrane protein</topology>
    </subcellularLocation>
</comment>
<feature type="transmembrane region" description="Helical" evidence="6">
    <location>
        <begin position="211"/>
        <end position="235"/>
    </location>
</feature>
<evidence type="ECO:0000256" key="4">
    <source>
        <dbReference type="ARBA" id="ARBA00022989"/>
    </source>
</evidence>
<dbReference type="PANTHER" id="PTHR43791">
    <property type="entry name" value="PERMEASE-RELATED"/>
    <property type="match status" value="1"/>
</dbReference>
<evidence type="ECO:0000256" key="2">
    <source>
        <dbReference type="ARBA" id="ARBA00022448"/>
    </source>
</evidence>
<evidence type="ECO:0000313" key="8">
    <source>
        <dbReference type="EMBL" id="SIO51452.1"/>
    </source>
</evidence>
<feature type="transmembrane region" description="Helical" evidence="6">
    <location>
        <begin position="314"/>
        <end position="333"/>
    </location>
</feature>
<dbReference type="PROSITE" id="PS50850">
    <property type="entry name" value="MFS"/>
    <property type="match status" value="1"/>
</dbReference>
<evidence type="ECO:0000259" key="7">
    <source>
        <dbReference type="PROSITE" id="PS50850"/>
    </source>
</evidence>
<protein>
    <submittedName>
        <fullName evidence="8">Predicted arabinose efflux permease, MFS family</fullName>
    </submittedName>
</protein>
<dbReference type="GO" id="GO:0016020">
    <property type="term" value="C:membrane"/>
    <property type="evidence" value="ECO:0007669"/>
    <property type="project" value="UniProtKB-SubCell"/>
</dbReference>
<feature type="domain" description="Major facilitator superfamily (MFS) profile" evidence="7">
    <location>
        <begin position="17"/>
        <end position="414"/>
    </location>
</feature>
<feature type="transmembrane region" description="Helical" evidence="6">
    <location>
        <begin position="255"/>
        <end position="278"/>
    </location>
</feature>
<dbReference type="InterPro" id="IPR011701">
    <property type="entry name" value="MFS"/>
</dbReference>
<dbReference type="PANTHER" id="PTHR43791:SF36">
    <property type="entry name" value="TRANSPORTER, PUTATIVE (AFU_ORTHOLOGUE AFUA_6G08340)-RELATED"/>
    <property type="match status" value="1"/>
</dbReference>
<accession>A0A1N6K4D3</accession>
<gene>
    <name evidence="8" type="ORF">SAMN05444168_6004</name>
</gene>
<feature type="transmembrane region" description="Helical" evidence="6">
    <location>
        <begin position="354"/>
        <end position="376"/>
    </location>
</feature>
<evidence type="ECO:0000256" key="3">
    <source>
        <dbReference type="ARBA" id="ARBA00022692"/>
    </source>
</evidence>
<keyword evidence="5 6" id="KW-0472">Membrane</keyword>
<dbReference type="SUPFAM" id="SSF103473">
    <property type="entry name" value="MFS general substrate transporter"/>
    <property type="match status" value="1"/>
</dbReference>
<dbReference type="AlphaFoldDB" id="A0A1N6K4D3"/>
<dbReference type="EMBL" id="FSRM01000002">
    <property type="protein sequence ID" value="SIO51452.1"/>
    <property type="molecule type" value="Genomic_DNA"/>
</dbReference>